<dbReference type="EMBL" id="JBHSGG010000002">
    <property type="protein sequence ID" value="MFC4726684.1"/>
    <property type="molecule type" value="Genomic_DNA"/>
</dbReference>
<evidence type="ECO:0000256" key="1">
    <source>
        <dbReference type="SAM" id="SignalP"/>
    </source>
</evidence>
<evidence type="ECO:0000313" key="3">
    <source>
        <dbReference type="Proteomes" id="UP001595892"/>
    </source>
</evidence>
<name>A0ABV9NGU3_9GAMM</name>
<reference evidence="3" key="1">
    <citation type="journal article" date="2019" name="Int. J. Syst. Evol. Microbiol.">
        <title>The Global Catalogue of Microorganisms (GCM) 10K type strain sequencing project: providing services to taxonomists for standard genome sequencing and annotation.</title>
        <authorList>
            <consortium name="The Broad Institute Genomics Platform"/>
            <consortium name="The Broad Institute Genome Sequencing Center for Infectious Disease"/>
            <person name="Wu L."/>
            <person name="Ma J."/>
        </authorList>
    </citation>
    <scope>NUCLEOTIDE SEQUENCE [LARGE SCALE GENOMIC DNA]</scope>
    <source>
        <strain evidence="3">CGMCC 1.13574</strain>
    </source>
</reference>
<evidence type="ECO:0000313" key="2">
    <source>
        <dbReference type="EMBL" id="MFC4726684.1"/>
    </source>
</evidence>
<comment type="caution">
    <text evidence="2">The sequence shown here is derived from an EMBL/GenBank/DDBJ whole genome shotgun (WGS) entry which is preliminary data.</text>
</comment>
<feature type="signal peptide" evidence="1">
    <location>
        <begin position="1"/>
        <end position="24"/>
    </location>
</feature>
<keyword evidence="1" id="KW-0732">Signal</keyword>
<feature type="chain" id="PRO_5047264438" description="Lipoprotein" evidence="1">
    <location>
        <begin position="25"/>
        <end position="161"/>
    </location>
</feature>
<evidence type="ECO:0008006" key="4">
    <source>
        <dbReference type="Google" id="ProtNLM"/>
    </source>
</evidence>
<sequence>MLLLRPRLAALAFATAALCACAPAADPAPAPPAASDNRAEEARLEAQARASPDWLDGLWHGTLYREYENAQWPVELDARPGAAPYRVNYRTLGCIAELVPGDAAFAVPDEPEFAQRVVEGVSTCLPPGRVRLMRGNGGELHFNYISADDVSHRASGTLRRL</sequence>
<protein>
    <recommendedName>
        <fullName evidence="4">Lipoprotein</fullName>
    </recommendedName>
</protein>
<proteinExistence type="predicted"/>
<keyword evidence="3" id="KW-1185">Reference proteome</keyword>
<gene>
    <name evidence="2" type="ORF">ACFO3Q_00635</name>
</gene>
<organism evidence="2 3">
    <name type="scientific">Coralloluteibacterium thermophilum</name>
    <dbReference type="NCBI Taxonomy" id="2707049"/>
    <lineage>
        <taxon>Bacteria</taxon>
        <taxon>Pseudomonadati</taxon>
        <taxon>Pseudomonadota</taxon>
        <taxon>Gammaproteobacteria</taxon>
        <taxon>Lysobacterales</taxon>
        <taxon>Lysobacteraceae</taxon>
        <taxon>Coralloluteibacterium</taxon>
    </lineage>
</organism>
<accession>A0ABV9NGU3</accession>
<dbReference type="RefSeq" id="WP_377002591.1">
    <property type="nucleotide sequence ID" value="NZ_JBHSGG010000002.1"/>
</dbReference>
<dbReference type="Proteomes" id="UP001595892">
    <property type="component" value="Unassembled WGS sequence"/>
</dbReference>
<dbReference type="PROSITE" id="PS51257">
    <property type="entry name" value="PROKAR_LIPOPROTEIN"/>
    <property type="match status" value="1"/>
</dbReference>